<evidence type="ECO:0000256" key="3">
    <source>
        <dbReference type="ARBA" id="ARBA00023110"/>
    </source>
</evidence>
<evidence type="ECO:0000256" key="1">
    <source>
        <dbReference type="ARBA" id="ARBA00000971"/>
    </source>
</evidence>
<comment type="similarity">
    <text evidence="2 6">Belongs to the FKBP-type PPIase family.</text>
</comment>
<dbReference type="InterPro" id="IPR001179">
    <property type="entry name" value="PPIase_FKBP_dom"/>
</dbReference>
<organism evidence="8 9">
    <name type="scientific">Candidatus Kaiserbacteria bacterium RIFCSPHIGHO2_02_FULL_55_17</name>
    <dbReference type="NCBI Taxonomy" id="1798496"/>
    <lineage>
        <taxon>Bacteria</taxon>
        <taxon>Candidatus Kaiseribacteriota</taxon>
    </lineage>
</organism>
<keyword evidence="3 5" id="KW-0697">Rotamase</keyword>
<reference evidence="8 9" key="1">
    <citation type="journal article" date="2016" name="Nat. Commun.">
        <title>Thousands of microbial genomes shed light on interconnected biogeochemical processes in an aquifer system.</title>
        <authorList>
            <person name="Anantharaman K."/>
            <person name="Brown C.T."/>
            <person name="Hug L.A."/>
            <person name="Sharon I."/>
            <person name="Castelle C.J."/>
            <person name="Probst A.J."/>
            <person name="Thomas B.C."/>
            <person name="Singh A."/>
            <person name="Wilkins M.J."/>
            <person name="Karaoz U."/>
            <person name="Brodie E.L."/>
            <person name="Williams K.H."/>
            <person name="Hubbard S.S."/>
            <person name="Banfield J.F."/>
        </authorList>
    </citation>
    <scope>NUCLEOTIDE SEQUENCE [LARGE SCALE GENOMIC DNA]</scope>
</reference>
<comment type="caution">
    <text evidence="8">The sequence shown here is derived from an EMBL/GenBank/DDBJ whole genome shotgun (WGS) entry which is preliminary data.</text>
</comment>
<evidence type="ECO:0000259" key="7">
    <source>
        <dbReference type="PROSITE" id="PS50059"/>
    </source>
</evidence>
<dbReference type="PANTHER" id="PTHR43811">
    <property type="entry name" value="FKBP-TYPE PEPTIDYL-PROLYL CIS-TRANS ISOMERASE FKPA"/>
    <property type="match status" value="1"/>
</dbReference>
<dbReference type="EC" id="5.2.1.8" evidence="6"/>
<dbReference type="Proteomes" id="UP000177232">
    <property type="component" value="Unassembled WGS sequence"/>
</dbReference>
<name>A0A1F6DTP8_9BACT</name>
<evidence type="ECO:0000256" key="4">
    <source>
        <dbReference type="ARBA" id="ARBA00023235"/>
    </source>
</evidence>
<dbReference type="Gene3D" id="3.10.50.40">
    <property type="match status" value="1"/>
</dbReference>
<dbReference type="AlphaFoldDB" id="A0A1F6DTP8"/>
<evidence type="ECO:0000256" key="2">
    <source>
        <dbReference type="ARBA" id="ARBA00006577"/>
    </source>
</evidence>
<dbReference type="GO" id="GO:0003755">
    <property type="term" value="F:peptidyl-prolyl cis-trans isomerase activity"/>
    <property type="evidence" value="ECO:0007669"/>
    <property type="project" value="UniProtKB-UniRule"/>
</dbReference>
<comment type="catalytic activity">
    <reaction evidence="1 5 6">
        <text>[protein]-peptidylproline (omega=180) = [protein]-peptidylproline (omega=0)</text>
        <dbReference type="Rhea" id="RHEA:16237"/>
        <dbReference type="Rhea" id="RHEA-COMP:10747"/>
        <dbReference type="Rhea" id="RHEA-COMP:10748"/>
        <dbReference type="ChEBI" id="CHEBI:83833"/>
        <dbReference type="ChEBI" id="CHEBI:83834"/>
        <dbReference type="EC" id="5.2.1.8"/>
    </reaction>
</comment>
<evidence type="ECO:0000313" key="8">
    <source>
        <dbReference type="EMBL" id="OGG64773.1"/>
    </source>
</evidence>
<dbReference type="PROSITE" id="PS50059">
    <property type="entry name" value="FKBP_PPIASE"/>
    <property type="match status" value="1"/>
</dbReference>
<dbReference type="Pfam" id="PF00254">
    <property type="entry name" value="FKBP_C"/>
    <property type="match status" value="1"/>
</dbReference>
<dbReference type="InterPro" id="IPR046357">
    <property type="entry name" value="PPIase_dom_sf"/>
</dbReference>
<gene>
    <name evidence="8" type="ORF">A3C94_03020</name>
</gene>
<accession>A0A1F6DTP8</accession>
<dbReference type="PANTHER" id="PTHR43811:SF19">
    <property type="entry name" value="39 KDA FK506-BINDING NUCLEAR PROTEIN"/>
    <property type="match status" value="1"/>
</dbReference>
<sequence length="168" mass="17163">MNPTQTGIAVALALAVVVMFFVLPGLSPFRAPAVSETAPDDTTIQTTPTMPTGTSVTELQIIDETVGTGATAGAGDTVTVNYVGALTNGTIFDASANHGDEGFTFTLGAGQVIQGWDQGIVGMKEGGKRQLIIPASLAYGNQAIGNVIPANSALVFEVELVKVQKAAQ</sequence>
<protein>
    <recommendedName>
        <fullName evidence="6">Peptidyl-prolyl cis-trans isomerase</fullName>
        <ecNumber evidence="6">5.2.1.8</ecNumber>
    </recommendedName>
</protein>
<dbReference type="SUPFAM" id="SSF54534">
    <property type="entry name" value="FKBP-like"/>
    <property type="match status" value="1"/>
</dbReference>
<dbReference type="STRING" id="1798496.A3C94_03020"/>
<dbReference type="EMBL" id="MFLJ01000011">
    <property type="protein sequence ID" value="OGG64773.1"/>
    <property type="molecule type" value="Genomic_DNA"/>
</dbReference>
<evidence type="ECO:0000256" key="5">
    <source>
        <dbReference type="PROSITE-ProRule" id="PRU00277"/>
    </source>
</evidence>
<proteinExistence type="inferred from homology"/>
<feature type="domain" description="PPIase FKBP-type" evidence="7">
    <location>
        <begin position="75"/>
        <end position="164"/>
    </location>
</feature>
<evidence type="ECO:0000256" key="6">
    <source>
        <dbReference type="RuleBase" id="RU003915"/>
    </source>
</evidence>
<dbReference type="FunFam" id="3.10.50.40:FF:000006">
    <property type="entry name" value="Peptidyl-prolyl cis-trans isomerase"/>
    <property type="match status" value="1"/>
</dbReference>
<evidence type="ECO:0000313" key="9">
    <source>
        <dbReference type="Proteomes" id="UP000177232"/>
    </source>
</evidence>
<keyword evidence="4 5" id="KW-0413">Isomerase</keyword>